<dbReference type="EMBL" id="GAIX01011049">
    <property type="protein sequence ID" value="JAA81511.1"/>
    <property type="molecule type" value="Transcribed_RNA"/>
</dbReference>
<name>S4NRU9_9NEOP</name>
<reference evidence="1" key="2">
    <citation type="submission" date="2013-05" db="EMBL/GenBank/DDBJ databases">
        <authorList>
            <person name="Carter J.-M."/>
            <person name="Baker S.C."/>
            <person name="Pink R."/>
            <person name="Carter D.R.F."/>
            <person name="Collins A."/>
            <person name="Tomlin J."/>
            <person name="Gibbs M."/>
            <person name="Breuker C.J."/>
        </authorList>
    </citation>
    <scope>NUCLEOTIDE SEQUENCE</scope>
    <source>
        <tissue evidence="1">Ovary</tissue>
    </source>
</reference>
<proteinExistence type="predicted"/>
<accession>S4NRU9</accession>
<dbReference type="AlphaFoldDB" id="S4NRU9"/>
<reference evidence="1" key="1">
    <citation type="journal article" date="2013" name="BMC Genomics">
        <title>Unscrambling butterfly oogenesis.</title>
        <authorList>
            <person name="Carter J.M."/>
            <person name="Baker S.C."/>
            <person name="Pink R."/>
            <person name="Carter D.R."/>
            <person name="Collins A."/>
            <person name="Tomlin J."/>
            <person name="Gibbs M."/>
            <person name="Breuker C.J."/>
        </authorList>
    </citation>
    <scope>NUCLEOTIDE SEQUENCE</scope>
    <source>
        <tissue evidence="1">Ovary</tissue>
    </source>
</reference>
<sequence length="93" mass="10741">MVFIIFMEKHIADSCIKSVLYDWLKYVRQPSTMTSYILFGRPEVCSLISLNSNSMALTEIIWFANFAYFCCASVCHASTFFCETKNSIYISTF</sequence>
<protein>
    <submittedName>
        <fullName evidence="1">Uncharacterized protein</fullName>
    </submittedName>
</protein>
<organism evidence="1">
    <name type="scientific">Pararge aegeria</name>
    <name type="common">speckled wood butterfly</name>
    <dbReference type="NCBI Taxonomy" id="116150"/>
    <lineage>
        <taxon>Eukaryota</taxon>
        <taxon>Metazoa</taxon>
        <taxon>Ecdysozoa</taxon>
        <taxon>Arthropoda</taxon>
        <taxon>Hexapoda</taxon>
        <taxon>Insecta</taxon>
        <taxon>Pterygota</taxon>
        <taxon>Neoptera</taxon>
        <taxon>Endopterygota</taxon>
        <taxon>Lepidoptera</taxon>
        <taxon>Glossata</taxon>
        <taxon>Ditrysia</taxon>
        <taxon>Papilionoidea</taxon>
        <taxon>Nymphalidae</taxon>
        <taxon>Satyrinae</taxon>
        <taxon>Satyrini</taxon>
        <taxon>Parargina</taxon>
        <taxon>Pararge</taxon>
    </lineage>
</organism>
<evidence type="ECO:0000313" key="1">
    <source>
        <dbReference type="EMBL" id="JAA81511.1"/>
    </source>
</evidence>